<dbReference type="PANTHER" id="PTHR10127:SF780">
    <property type="entry name" value="METALLOENDOPEPTIDASE"/>
    <property type="match status" value="1"/>
</dbReference>
<dbReference type="PANTHER" id="PTHR10127">
    <property type="entry name" value="DISCOIDIN, CUB, EGF, LAMININ , AND ZINC METALLOPROTEASE DOMAIN CONTAINING"/>
    <property type="match status" value="1"/>
</dbReference>
<dbReference type="CDD" id="cd00041">
    <property type="entry name" value="CUB"/>
    <property type="match status" value="1"/>
</dbReference>
<comment type="caution">
    <text evidence="11">Lacks conserved residue(s) required for the propagation of feature annotation.</text>
</comment>
<keyword evidence="6 12" id="KW-0378">Hydrolase</keyword>
<dbReference type="GO" id="GO:0008270">
    <property type="term" value="F:zinc ion binding"/>
    <property type="evidence" value="ECO:0007669"/>
    <property type="project" value="UniProtKB-UniRule"/>
</dbReference>
<dbReference type="InterPro" id="IPR035914">
    <property type="entry name" value="Sperma_CUB_dom_sf"/>
</dbReference>
<evidence type="ECO:0000256" key="9">
    <source>
        <dbReference type="ARBA" id="ARBA00023157"/>
    </source>
</evidence>
<gene>
    <name evidence="17" type="ORF">FSP39_018103</name>
</gene>
<dbReference type="Proteomes" id="UP001186944">
    <property type="component" value="Unassembled WGS sequence"/>
</dbReference>
<dbReference type="PROSITE" id="PS01180">
    <property type="entry name" value="CUB"/>
    <property type="match status" value="1"/>
</dbReference>
<feature type="domain" description="CUB" evidence="14">
    <location>
        <begin position="168"/>
        <end position="289"/>
    </location>
</feature>
<feature type="binding site" evidence="12">
    <location>
        <position position="33"/>
    </location>
    <ligand>
        <name>Zn(2+)</name>
        <dbReference type="ChEBI" id="CHEBI:29105"/>
        <note>catalytic</note>
    </ligand>
</feature>
<evidence type="ECO:0000256" key="5">
    <source>
        <dbReference type="ARBA" id="ARBA00022737"/>
    </source>
</evidence>
<feature type="disulfide bond" evidence="11">
    <location>
        <begin position="321"/>
        <end position="330"/>
    </location>
</feature>
<dbReference type="Gene3D" id="3.40.390.10">
    <property type="entry name" value="Collagenase (Catalytic Domain)"/>
    <property type="match status" value="1"/>
</dbReference>
<dbReference type="InterPro" id="IPR000859">
    <property type="entry name" value="CUB_dom"/>
</dbReference>
<dbReference type="Gene3D" id="2.60.120.290">
    <property type="entry name" value="Spermadhesin, CUB domain"/>
    <property type="match status" value="1"/>
</dbReference>
<evidence type="ECO:0000256" key="13">
    <source>
        <dbReference type="RuleBase" id="RU361183"/>
    </source>
</evidence>
<dbReference type="GO" id="GO:0005509">
    <property type="term" value="F:calcium ion binding"/>
    <property type="evidence" value="ECO:0007669"/>
    <property type="project" value="InterPro"/>
</dbReference>
<evidence type="ECO:0000256" key="4">
    <source>
        <dbReference type="ARBA" id="ARBA00022729"/>
    </source>
</evidence>
<organism evidence="17 18">
    <name type="scientific">Pinctada imbricata</name>
    <name type="common">Atlantic pearl-oyster</name>
    <name type="synonym">Pinctada martensii</name>
    <dbReference type="NCBI Taxonomy" id="66713"/>
    <lineage>
        <taxon>Eukaryota</taxon>
        <taxon>Metazoa</taxon>
        <taxon>Spiralia</taxon>
        <taxon>Lophotrochozoa</taxon>
        <taxon>Mollusca</taxon>
        <taxon>Bivalvia</taxon>
        <taxon>Autobranchia</taxon>
        <taxon>Pteriomorphia</taxon>
        <taxon>Pterioida</taxon>
        <taxon>Pterioidea</taxon>
        <taxon>Pteriidae</taxon>
        <taxon>Pinctada</taxon>
    </lineage>
</organism>
<evidence type="ECO:0000256" key="6">
    <source>
        <dbReference type="ARBA" id="ARBA00022801"/>
    </source>
</evidence>
<dbReference type="InterPro" id="IPR001506">
    <property type="entry name" value="Peptidase_M12A"/>
</dbReference>
<feature type="domain" description="EGF-like" evidence="15">
    <location>
        <begin position="293"/>
        <end position="331"/>
    </location>
</feature>
<keyword evidence="8 12" id="KW-0482">Metalloprotease</keyword>
<feature type="active site" evidence="12">
    <location>
        <position position="24"/>
    </location>
</feature>
<dbReference type="SUPFAM" id="SSF55486">
    <property type="entry name" value="Metalloproteases ('zincins'), catalytic domain"/>
    <property type="match status" value="1"/>
</dbReference>
<evidence type="ECO:0000256" key="11">
    <source>
        <dbReference type="PROSITE-ProRule" id="PRU00076"/>
    </source>
</evidence>
<sequence>MYFFLKQLKVIFYYVLQKTTVLHEVMHAIGMDHEQQRQDRDDYIQMFWNNILNGQNNHNMYKTQTADRNAYDVESIMQYGLYSFAINNTAKTMKLLDSRLEFLVDSAKALTFYDVKDITAGYNCTQNCTSTNTPVCTNEGFLGHTCQCFCPPGLRGTTCQNVTTDSDCGGVITLSSGGSHVIESPNYPNNHTLDKVCVWLIKTPQGTNVSLTINEMDLRYDEEETRCYHWLEMRYNLLGQSGPKKCGVVNSTTSDISSSRSNLMMLRFDSRFSKDISAYKGFRLTVSIQGDKEVQPCDSSPCQNGGTCSNNANGNTFTCSCATGWSGPTCTGKYKNK</sequence>
<dbReference type="PROSITE" id="PS51864">
    <property type="entry name" value="ASTACIN"/>
    <property type="match status" value="1"/>
</dbReference>
<keyword evidence="7 12" id="KW-0862">Zinc</keyword>
<dbReference type="PROSITE" id="PS01186">
    <property type="entry name" value="EGF_2"/>
    <property type="match status" value="1"/>
</dbReference>
<evidence type="ECO:0000313" key="17">
    <source>
        <dbReference type="EMBL" id="KAK3093613.1"/>
    </source>
</evidence>
<dbReference type="AlphaFoldDB" id="A0AA88XX49"/>
<evidence type="ECO:0000259" key="15">
    <source>
        <dbReference type="PROSITE" id="PS50026"/>
    </source>
</evidence>
<evidence type="ECO:0000256" key="7">
    <source>
        <dbReference type="ARBA" id="ARBA00022833"/>
    </source>
</evidence>
<keyword evidence="5" id="KW-0677">Repeat</keyword>
<name>A0AA88XX49_PINIB</name>
<dbReference type="InterPro" id="IPR001881">
    <property type="entry name" value="EGF-like_Ca-bd_dom"/>
</dbReference>
<accession>A0AA88XX49</accession>
<feature type="domain" description="Peptidase M12A" evidence="16">
    <location>
        <begin position="1"/>
        <end position="125"/>
    </location>
</feature>
<evidence type="ECO:0000313" key="18">
    <source>
        <dbReference type="Proteomes" id="UP001186944"/>
    </source>
</evidence>
<dbReference type="SMART" id="SM00181">
    <property type="entry name" value="EGF"/>
    <property type="match status" value="2"/>
</dbReference>
<dbReference type="CDD" id="cd00054">
    <property type="entry name" value="EGF_CA"/>
    <property type="match status" value="1"/>
</dbReference>
<dbReference type="Gene3D" id="2.10.25.10">
    <property type="entry name" value="Laminin"/>
    <property type="match status" value="1"/>
</dbReference>
<evidence type="ECO:0000256" key="12">
    <source>
        <dbReference type="PROSITE-ProRule" id="PRU01211"/>
    </source>
</evidence>
<keyword evidence="2 12" id="KW-0645">Protease</keyword>
<dbReference type="SMART" id="SM00179">
    <property type="entry name" value="EGF_CA"/>
    <property type="match status" value="1"/>
</dbReference>
<evidence type="ECO:0000256" key="1">
    <source>
        <dbReference type="ARBA" id="ARBA00022536"/>
    </source>
</evidence>
<dbReference type="PROSITE" id="PS00022">
    <property type="entry name" value="EGF_1"/>
    <property type="match status" value="1"/>
</dbReference>
<evidence type="ECO:0000256" key="2">
    <source>
        <dbReference type="ARBA" id="ARBA00022670"/>
    </source>
</evidence>
<dbReference type="PRINTS" id="PR00480">
    <property type="entry name" value="ASTACIN"/>
</dbReference>
<keyword evidence="4" id="KW-0732">Signal</keyword>
<evidence type="ECO:0000256" key="8">
    <source>
        <dbReference type="ARBA" id="ARBA00023049"/>
    </source>
</evidence>
<keyword evidence="18" id="KW-1185">Reference proteome</keyword>
<dbReference type="Pfam" id="PF01400">
    <property type="entry name" value="Astacin"/>
    <property type="match status" value="1"/>
</dbReference>
<comment type="caution">
    <text evidence="17">The sequence shown here is derived from an EMBL/GenBank/DDBJ whole genome shotgun (WGS) entry which is preliminary data.</text>
</comment>
<reference evidence="17" key="1">
    <citation type="submission" date="2019-08" db="EMBL/GenBank/DDBJ databases">
        <title>The improved chromosome-level genome for the pearl oyster Pinctada fucata martensii using PacBio sequencing and Hi-C.</title>
        <authorList>
            <person name="Zheng Z."/>
        </authorList>
    </citation>
    <scope>NUCLEOTIDE SEQUENCE</scope>
    <source>
        <strain evidence="17">ZZ-2019</strain>
        <tissue evidence="17">Adductor muscle</tissue>
    </source>
</reference>
<evidence type="ECO:0000259" key="16">
    <source>
        <dbReference type="PROSITE" id="PS51864"/>
    </source>
</evidence>
<evidence type="ECO:0000256" key="10">
    <source>
        <dbReference type="ARBA" id="ARBA00023180"/>
    </source>
</evidence>
<dbReference type="SMART" id="SM00042">
    <property type="entry name" value="CUB"/>
    <property type="match status" value="1"/>
</dbReference>
<dbReference type="Pfam" id="PF00008">
    <property type="entry name" value="EGF"/>
    <property type="match status" value="1"/>
</dbReference>
<keyword evidence="9 11" id="KW-1015">Disulfide bond</keyword>
<dbReference type="EMBL" id="VSWD01000009">
    <property type="protein sequence ID" value="KAK3093613.1"/>
    <property type="molecule type" value="Genomic_DNA"/>
</dbReference>
<keyword evidence="1 11" id="KW-0245">EGF-like domain</keyword>
<evidence type="ECO:0000256" key="3">
    <source>
        <dbReference type="ARBA" id="ARBA00022723"/>
    </source>
</evidence>
<dbReference type="FunFam" id="2.10.25.10:FF:000321">
    <property type="entry name" value="Protein delta homolog 1"/>
    <property type="match status" value="1"/>
</dbReference>
<dbReference type="PROSITE" id="PS50026">
    <property type="entry name" value="EGF_3"/>
    <property type="match status" value="1"/>
</dbReference>
<feature type="binding site" evidence="12">
    <location>
        <position position="23"/>
    </location>
    <ligand>
        <name>Zn(2+)</name>
        <dbReference type="ChEBI" id="CHEBI:29105"/>
        <note>catalytic</note>
    </ligand>
</feature>
<protein>
    <recommendedName>
        <fullName evidence="13">Metalloendopeptidase</fullName>
        <ecNumber evidence="13">3.4.24.-</ecNumber>
    </recommendedName>
</protein>
<dbReference type="InterPro" id="IPR024079">
    <property type="entry name" value="MetalloPept_cat_dom_sf"/>
</dbReference>
<dbReference type="SUPFAM" id="SSF49854">
    <property type="entry name" value="Spermadhesin, CUB domain"/>
    <property type="match status" value="1"/>
</dbReference>
<keyword evidence="10" id="KW-0325">Glycoprotein</keyword>
<dbReference type="EC" id="3.4.24.-" evidence="13"/>
<keyword evidence="3 12" id="KW-0479">Metal-binding</keyword>
<feature type="binding site" evidence="12">
    <location>
        <position position="27"/>
    </location>
    <ligand>
        <name>Zn(2+)</name>
        <dbReference type="ChEBI" id="CHEBI:29105"/>
        <note>catalytic</note>
    </ligand>
</feature>
<evidence type="ECO:0000259" key="14">
    <source>
        <dbReference type="PROSITE" id="PS01180"/>
    </source>
</evidence>
<dbReference type="GO" id="GO:0004222">
    <property type="term" value="F:metalloendopeptidase activity"/>
    <property type="evidence" value="ECO:0007669"/>
    <property type="project" value="UniProtKB-UniRule"/>
</dbReference>
<dbReference type="GO" id="GO:0006508">
    <property type="term" value="P:proteolysis"/>
    <property type="evidence" value="ECO:0007669"/>
    <property type="project" value="UniProtKB-KW"/>
</dbReference>
<comment type="cofactor">
    <cofactor evidence="12 13">
        <name>Zn(2+)</name>
        <dbReference type="ChEBI" id="CHEBI:29105"/>
    </cofactor>
    <text evidence="12 13">Binds 1 zinc ion per subunit.</text>
</comment>
<dbReference type="InterPro" id="IPR000742">
    <property type="entry name" value="EGF"/>
</dbReference>
<dbReference type="SUPFAM" id="SSF57196">
    <property type="entry name" value="EGF/Laminin"/>
    <property type="match status" value="1"/>
</dbReference>
<feature type="disulfide bond" evidence="11">
    <location>
        <begin position="302"/>
        <end position="319"/>
    </location>
</feature>
<proteinExistence type="predicted"/>
<dbReference type="Pfam" id="PF00431">
    <property type="entry name" value="CUB"/>
    <property type="match status" value="1"/>
</dbReference>